<keyword evidence="3" id="KW-1185">Reference proteome</keyword>
<organism evidence="2 3">
    <name type="scientific">Dendrobium chrysotoxum</name>
    <name type="common">Orchid</name>
    <dbReference type="NCBI Taxonomy" id="161865"/>
    <lineage>
        <taxon>Eukaryota</taxon>
        <taxon>Viridiplantae</taxon>
        <taxon>Streptophyta</taxon>
        <taxon>Embryophyta</taxon>
        <taxon>Tracheophyta</taxon>
        <taxon>Spermatophyta</taxon>
        <taxon>Magnoliopsida</taxon>
        <taxon>Liliopsida</taxon>
        <taxon>Asparagales</taxon>
        <taxon>Orchidaceae</taxon>
        <taxon>Epidendroideae</taxon>
        <taxon>Malaxideae</taxon>
        <taxon>Dendrobiinae</taxon>
        <taxon>Dendrobium</taxon>
    </lineage>
</organism>
<sequence>MNPNSGEAATGGHAERTFTPGATMSGFSTPPFIKLGPREENAATAGDGRAPNTVLLKTIAATGVDVEYT</sequence>
<feature type="region of interest" description="Disordered" evidence="1">
    <location>
        <begin position="1"/>
        <end position="49"/>
    </location>
</feature>
<evidence type="ECO:0000313" key="2">
    <source>
        <dbReference type="EMBL" id="KAH0469572.1"/>
    </source>
</evidence>
<evidence type="ECO:0000313" key="3">
    <source>
        <dbReference type="Proteomes" id="UP000775213"/>
    </source>
</evidence>
<dbReference type="Proteomes" id="UP000775213">
    <property type="component" value="Unassembled WGS sequence"/>
</dbReference>
<protein>
    <submittedName>
        <fullName evidence="2">Uncharacterized protein</fullName>
    </submittedName>
</protein>
<comment type="caution">
    <text evidence="2">The sequence shown here is derived from an EMBL/GenBank/DDBJ whole genome shotgun (WGS) entry which is preliminary data.</text>
</comment>
<dbReference type="EMBL" id="JAGFBR010000002">
    <property type="protein sequence ID" value="KAH0469572.1"/>
    <property type="molecule type" value="Genomic_DNA"/>
</dbReference>
<dbReference type="AlphaFoldDB" id="A0AAV7HKZ8"/>
<gene>
    <name evidence="2" type="ORF">IEQ34_001130</name>
</gene>
<evidence type="ECO:0000256" key="1">
    <source>
        <dbReference type="SAM" id="MobiDB-lite"/>
    </source>
</evidence>
<reference evidence="2 3" key="1">
    <citation type="journal article" date="2021" name="Hortic Res">
        <title>Chromosome-scale assembly of the Dendrobium chrysotoxum genome enhances the understanding of orchid evolution.</title>
        <authorList>
            <person name="Zhang Y."/>
            <person name="Zhang G.Q."/>
            <person name="Zhang D."/>
            <person name="Liu X.D."/>
            <person name="Xu X.Y."/>
            <person name="Sun W.H."/>
            <person name="Yu X."/>
            <person name="Zhu X."/>
            <person name="Wang Z.W."/>
            <person name="Zhao X."/>
            <person name="Zhong W.Y."/>
            <person name="Chen H."/>
            <person name="Yin W.L."/>
            <person name="Huang T."/>
            <person name="Niu S.C."/>
            <person name="Liu Z.J."/>
        </authorList>
    </citation>
    <scope>NUCLEOTIDE SEQUENCE [LARGE SCALE GENOMIC DNA]</scope>
    <source>
        <strain evidence="2">Lindl</strain>
    </source>
</reference>
<accession>A0AAV7HKZ8</accession>
<name>A0AAV7HKZ8_DENCH</name>
<proteinExistence type="predicted"/>